<comment type="caution">
    <text evidence="1">The sequence shown here is derived from an EMBL/GenBank/DDBJ whole genome shotgun (WGS) entry which is preliminary data.</text>
</comment>
<reference evidence="1 2" key="1">
    <citation type="submission" date="2019-01" db="EMBL/GenBank/DDBJ databases">
        <title>Draft genome sequence of Cellulomonas takizawaensis strain TKZ-21.</title>
        <authorList>
            <person name="Yamamura H."/>
            <person name="Hayashi T."/>
            <person name="Hamada M."/>
            <person name="Serisawa Y."/>
            <person name="Matsuyama K."/>
            <person name="Nakagawa Y."/>
            <person name="Otoguro M."/>
            <person name="Yanagida F."/>
            <person name="Hayakawa M."/>
        </authorList>
    </citation>
    <scope>NUCLEOTIDE SEQUENCE [LARGE SCALE GENOMIC DNA]</scope>
    <source>
        <strain evidence="1 2">NBRC12680</strain>
    </source>
</reference>
<evidence type="ECO:0000313" key="2">
    <source>
        <dbReference type="Proteomes" id="UP000289954"/>
    </source>
</evidence>
<sequence length="75" mass="7509">MERSVAGSSADPGIPVVGCYCGCPTCPGTGTAPADGTAAEWLHAVLPPSTSQPWVLLPFGAVWSGRAVVEPVGTD</sequence>
<accession>A0A402DWL3</accession>
<dbReference type="AlphaFoldDB" id="A0A402DWL3"/>
<dbReference type="OrthoDB" id="9924526at2"/>
<proteinExistence type="predicted"/>
<dbReference type="Proteomes" id="UP000289954">
    <property type="component" value="Unassembled WGS sequence"/>
</dbReference>
<protein>
    <submittedName>
        <fullName evidence="1">Uncharacterized protein</fullName>
    </submittedName>
</protein>
<dbReference type="EMBL" id="BIMR01000449">
    <property type="protein sequence ID" value="GCE78486.1"/>
    <property type="molecule type" value="Genomic_DNA"/>
</dbReference>
<name>A0A402DWL3_9CELL</name>
<gene>
    <name evidence="1" type="ORF">CBZ_35420</name>
</gene>
<keyword evidence="2" id="KW-1185">Reference proteome</keyword>
<evidence type="ECO:0000313" key="1">
    <source>
        <dbReference type="EMBL" id="GCE78486.1"/>
    </source>
</evidence>
<organism evidence="1 2">
    <name type="scientific">Cellulomonas biazotea</name>
    <dbReference type="NCBI Taxonomy" id="1709"/>
    <lineage>
        <taxon>Bacteria</taxon>
        <taxon>Bacillati</taxon>
        <taxon>Actinomycetota</taxon>
        <taxon>Actinomycetes</taxon>
        <taxon>Micrococcales</taxon>
        <taxon>Cellulomonadaceae</taxon>
        <taxon>Cellulomonas</taxon>
    </lineage>
</organism>
<dbReference type="RefSeq" id="WP_130783187.1">
    <property type="nucleotide sequence ID" value="NZ_BIMR01000449.1"/>
</dbReference>